<evidence type="ECO:0000313" key="1">
    <source>
        <dbReference type="EMBL" id="MCH5597382.1"/>
    </source>
</evidence>
<accession>A0ABS9SG88</accession>
<comment type="caution">
    <text evidence="1">The sequence shown here is derived from an EMBL/GenBank/DDBJ whole genome shotgun (WGS) entry which is preliminary data.</text>
</comment>
<organism evidence="1 2">
    <name type="scientific">Niabella ginsengisoli</name>
    <dbReference type="NCBI Taxonomy" id="522298"/>
    <lineage>
        <taxon>Bacteria</taxon>
        <taxon>Pseudomonadati</taxon>
        <taxon>Bacteroidota</taxon>
        <taxon>Chitinophagia</taxon>
        <taxon>Chitinophagales</taxon>
        <taxon>Chitinophagaceae</taxon>
        <taxon>Niabella</taxon>
    </lineage>
</organism>
<keyword evidence="2" id="KW-1185">Reference proteome</keyword>
<reference evidence="1 2" key="1">
    <citation type="submission" date="2022-02" db="EMBL/GenBank/DDBJ databases">
        <authorList>
            <person name="Min J."/>
        </authorList>
    </citation>
    <scope>NUCLEOTIDE SEQUENCE [LARGE SCALE GENOMIC DNA]</scope>
    <source>
        <strain evidence="1 2">GR10-1</strain>
    </source>
</reference>
<sequence length="51" mass="5356">MKRNYLLLLFILLGLSLLSGSLTAGVSLIGKIGISFFISSSPFLKAGGNLL</sequence>
<name>A0ABS9SG88_9BACT</name>
<gene>
    <name evidence="1" type="ORF">MKP09_05420</name>
</gene>
<evidence type="ECO:0008006" key="3">
    <source>
        <dbReference type="Google" id="ProtNLM"/>
    </source>
</evidence>
<protein>
    <recommendedName>
        <fullName evidence="3">ABC transporter permease</fullName>
    </recommendedName>
</protein>
<evidence type="ECO:0000313" key="2">
    <source>
        <dbReference type="Proteomes" id="UP001202248"/>
    </source>
</evidence>
<dbReference type="RefSeq" id="WP_240826773.1">
    <property type="nucleotide sequence ID" value="NZ_JAKWBL010000001.1"/>
</dbReference>
<proteinExistence type="predicted"/>
<dbReference type="EMBL" id="JAKWBL010000001">
    <property type="protein sequence ID" value="MCH5597382.1"/>
    <property type="molecule type" value="Genomic_DNA"/>
</dbReference>
<dbReference type="Proteomes" id="UP001202248">
    <property type="component" value="Unassembled WGS sequence"/>
</dbReference>